<comment type="subcellular location">
    <subcellularLocation>
        <location evidence="1">Cell membrane</location>
        <topology evidence="1">Multi-pass membrane protein</topology>
    </subcellularLocation>
</comment>
<protein>
    <recommendedName>
        <fullName evidence="8">Polysaccharide chain length determinant N-terminal domain-containing protein</fullName>
    </recommendedName>
</protein>
<name>A0A2G9WZY9_9HYPH</name>
<evidence type="ECO:0000256" key="7">
    <source>
        <dbReference type="SAM" id="Phobius"/>
    </source>
</evidence>
<accession>A0A2G9WZY9</accession>
<evidence type="ECO:0000256" key="6">
    <source>
        <dbReference type="SAM" id="Coils"/>
    </source>
</evidence>
<evidence type="ECO:0000256" key="1">
    <source>
        <dbReference type="ARBA" id="ARBA00004651"/>
    </source>
</evidence>
<evidence type="ECO:0000256" key="2">
    <source>
        <dbReference type="ARBA" id="ARBA00022475"/>
    </source>
</evidence>
<gene>
    <name evidence="9" type="ORF">CJ014_05770</name>
</gene>
<comment type="caution">
    <text evidence="9">The sequence shown here is derived from an EMBL/GenBank/DDBJ whole genome shotgun (WGS) entry which is preliminary data.</text>
</comment>
<keyword evidence="4 7" id="KW-1133">Transmembrane helix</keyword>
<evidence type="ECO:0000256" key="5">
    <source>
        <dbReference type="ARBA" id="ARBA00023136"/>
    </source>
</evidence>
<proteinExistence type="predicted"/>
<dbReference type="EMBL" id="NQVN01000002">
    <property type="protein sequence ID" value="PIP00240.1"/>
    <property type="molecule type" value="Genomic_DNA"/>
</dbReference>
<dbReference type="InterPro" id="IPR003856">
    <property type="entry name" value="LPS_length_determ_N"/>
</dbReference>
<keyword evidence="5 7" id="KW-0472">Membrane</keyword>
<keyword evidence="6" id="KW-0175">Coiled coil</keyword>
<organism evidence="9 10">
    <name type="scientific">Pleomorphomonas carboxyditropha</name>
    <dbReference type="NCBI Taxonomy" id="2023338"/>
    <lineage>
        <taxon>Bacteria</taxon>
        <taxon>Pseudomonadati</taxon>
        <taxon>Pseudomonadota</taxon>
        <taxon>Alphaproteobacteria</taxon>
        <taxon>Hyphomicrobiales</taxon>
        <taxon>Pleomorphomonadaceae</taxon>
        <taxon>Pleomorphomonas</taxon>
    </lineage>
</organism>
<evidence type="ECO:0000256" key="3">
    <source>
        <dbReference type="ARBA" id="ARBA00022692"/>
    </source>
</evidence>
<dbReference type="InterPro" id="IPR050445">
    <property type="entry name" value="Bact_polysacc_biosynth/exp"/>
</dbReference>
<feature type="transmembrane region" description="Helical" evidence="7">
    <location>
        <begin position="437"/>
        <end position="462"/>
    </location>
</feature>
<feature type="domain" description="Polysaccharide chain length determinant N-terminal" evidence="8">
    <location>
        <begin position="21"/>
        <end position="113"/>
    </location>
</feature>
<dbReference type="OrthoDB" id="230260at2"/>
<evidence type="ECO:0000313" key="10">
    <source>
        <dbReference type="Proteomes" id="UP000231070"/>
    </source>
</evidence>
<keyword evidence="2" id="KW-1003">Cell membrane</keyword>
<dbReference type="PANTHER" id="PTHR32309">
    <property type="entry name" value="TYROSINE-PROTEIN KINASE"/>
    <property type="match status" value="1"/>
</dbReference>
<dbReference type="GO" id="GO:0005886">
    <property type="term" value="C:plasma membrane"/>
    <property type="evidence" value="ECO:0007669"/>
    <property type="project" value="UniProtKB-SubCell"/>
</dbReference>
<keyword evidence="3 7" id="KW-0812">Transmembrane</keyword>
<dbReference type="RefSeq" id="WP_100079577.1">
    <property type="nucleotide sequence ID" value="NZ_NQVN01000002.1"/>
</dbReference>
<reference evidence="9 10" key="1">
    <citation type="submission" date="2017-08" db="EMBL/GenBank/DDBJ databases">
        <title>Pleomorphomonas carboxidotrophicus sp. nov., a new mesophilic hydrogenogenic carboxidotroph.</title>
        <authorList>
            <person name="Esquivel-Elizondo S."/>
            <person name="Krajmalnik-Brown R."/>
            <person name="Maldonado J."/>
        </authorList>
    </citation>
    <scope>NUCLEOTIDE SEQUENCE [LARGE SCALE GENOMIC DNA]</scope>
    <source>
        <strain evidence="9 10">SVCO-16</strain>
    </source>
</reference>
<evidence type="ECO:0000256" key="4">
    <source>
        <dbReference type="ARBA" id="ARBA00022989"/>
    </source>
</evidence>
<dbReference type="Pfam" id="PF02706">
    <property type="entry name" value="Wzz"/>
    <property type="match status" value="1"/>
</dbReference>
<dbReference type="AlphaFoldDB" id="A0A2G9WZY9"/>
<dbReference type="PANTHER" id="PTHR32309:SF13">
    <property type="entry name" value="FERRIC ENTEROBACTIN TRANSPORT PROTEIN FEPE"/>
    <property type="match status" value="1"/>
</dbReference>
<sequence>MKIVEPEYPGGRSNEASLAEDLRILARAFSSRWRLIAGIAFLFVVAGFAVVWLSPKTYTSSVSIFIDPRERGLVDLGVAPTGMGSSSQGADGALVDSQMAILTSRSVLGELVERERLDTDPTFNPVASGPLADLRGLVAAALYGTDRDSAAEVSPFDRALAGLQKAVAVKRVDNTYVLDISVATGSPARSAALANALADIYLSNGQSAVDNSARESAASLEARLAELGKVAEQSQRAVEDYRRENGLLDTDGVPLAERQVVELSSQLVSASVAVEAAKATLETLRDNGVGAFASETASQLRMQIGQARAEENMLSDTYGPRHPRLVRAQEQRKALENTLNAELARVLAKAEADYKSAVGQRTALQAIFAKSQDSLAQSNAASVKLKELEQTAKQNRELFDSFAVKAKQAREQISLPTTTARIISPARPAIKPSAPKALLLLAASAFLGCVAGFGTAWLLYLVSGPPKRRRPVPVQPFRRRHLAAAE</sequence>
<feature type="coiled-coil region" evidence="6">
    <location>
        <begin position="217"/>
        <end position="244"/>
    </location>
</feature>
<dbReference type="Proteomes" id="UP000231070">
    <property type="component" value="Unassembled WGS sequence"/>
</dbReference>
<feature type="transmembrane region" description="Helical" evidence="7">
    <location>
        <begin position="33"/>
        <end position="53"/>
    </location>
</feature>
<dbReference type="GO" id="GO:0004713">
    <property type="term" value="F:protein tyrosine kinase activity"/>
    <property type="evidence" value="ECO:0007669"/>
    <property type="project" value="TreeGrafter"/>
</dbReference>
<evidence type="ECO:0000259" key="8">
    <source>
        <dbReference type="Pfam" id="PF02706"/>
    </source>
</evidence>
<keyword evidence="10" id="KW-1185">Reference proteome</keyword>
<evidence type="ECO:0000313" key="9">
    <source>
        <dbReference type="EMBL" id="PIP00240.1"/>
    </source>
</evidence>